<dbReference type="CDD" id="cd00838">
    <property type="entry name" value="MPP_superfamily"/>
    <property type="match status" value="1"/>
</dbReference>
<dbReference type="Proteomes" id="UP000887565">
    <property type="component" value="Unplaced"/>
</dbReference>
<organism evidence="2 3">
    <name type="scientific">Romanomermis culicivorax</name>
    <name type="common">Nematode worm</name>
    <dbReference type="NCBI Taxonomy" id="13658"/>
    <lineage>
        <taxon>Eukaryota</taxon>
        <taxon>Metazoa</taxon>
        <taxon>Ecdysozoa</taxon>
        <taxon>Nematoda</taxon>
        <taxon>Enoplea</taxon>
        <taxon>Dorylaimia</taxon>
        <taxon>Mermithida</taxon>
        <taxon>Mermithoidea</taxon>
        <taxon>Mermithidae</taxon>
        <taxon>Romanomermis</taxon>
    </lineage>
</organism>
<reference evidence="3" key="1">
    <citation type="submission" date="2022-11" db="UniProtKB">
        <authorList>
            <consortium name="WormBaseParasite"/>
        </authorList>
    </citation>
    <scope>IDENTIFICATION</scope>
</reference>
<feature type="domain" description="Calcineurin-like phosphoesterase" evidence="1">
    <location>
        <begin position="3"/>
        <end position="77"/>
    </location>
</feature>
<dbReference type="SUPFAM" id="SSF56300">
    <property type="entry name" value="Metallo-dependent phosphatases"/>
    <property type="match status" value="1"/>
</dbReference>
<evidence type="ECO:0000313" key="2">
    <source>
        <dbReference type="Proteomes" id="UP000887565"/>
    </source>
</evidence>
<dbReference type="AlphaFoldDB" id="A0A915HZB0"/>
<keyword evidence="2" id="KW-1185">Reference proteome</keyword>
<dbReference type="WBParaSite" id="nRc.2.0.1.t07186-RA">
    <property type="protein sequence ID" value="nRc.2.0.1.t07186-RA"/>
    <property type="gene ID" value="nRc.2.0.1.g07186"/>
</dbReference>
<protein>
    <submittedName>
        <fullName evidence="3">Calcineurin-like phosphoesterase domain-containing protein</fullName>
    </submittedName>
</protein>
<name>A0A915HZB0_ROMCU</name>
<dbReference type="InterPro" id="IPR029052">
    <property type="entry name" value="Metallo-depent_PP-like"/>
</dbReference>
<dbReference type="GO" id="GO:0016787">
    <property type="term" value="F:hydrolase activity"/>
    <property type="evidence" value="ECO:0007669"/>
    <property type="project" value="InterPro"/>
</dbReference>
<evidence type="ECO:0000313" key="3">
    <source>
        <dbReference type="WBParaSite" id="nRc.2.0.1.t07186-RA"/>
    </source>
</evidence>
<dbReference type="Gene3D" id="3.60.21.10">
    <property type="match status" value="1"/>
</dbReference>
<dbReference type="Pfam" id="PF00149">
    <property type="entry name" value="Metallophos"/>
    <property type="match status" value="1"/>
</dbReference>
<evidence type="ECO:0000259" key="1">
    <source>
        <dbReference type="Pfam" id="PF00149"/>
    </source>
</evidence>
<sequence>MAELREMWQNFCPIKAVIINGDLTAFGHHDELATFETLLEEARLKLGIPFYMGLGNHDYANNVDDCYDNNCAQRMVRLGTSSLEFQKHTNRPDWSFLQKTYDEELISQALNN</sequence>
<accession>A0A915HZB0</accession>
<proteinExistence type="predicted"/>
<dbReference type="InterPro" id="IPR004843">
    <property type="entry name" value="Calcineurin-like_PHP"/>
</dbReference>